<evidence type="ECO:0000259" key="8">
    <source>
        <dbReference type="Pfam" id="PF02880"/>
    </source>
</evidence>
<keyword evidence="3" id="KW-0479">Metal-binding</keyword>
<protein>
    <recommendedName>
        <fullName evidence="10">Phosphoglucomutase</fullName>
    </recommendedName>
</protein>
<comment type="caution">
    <text evidence="9">The sequence shown here is derived from an EMBL/GenBank/DDBJ whole genome shotgun (WGS) entry which is preliminary data.</text>
</comment>
<organism evidence="9">
    <name type="scientific">Menopon gallinae</name>
    <name type="common">poultry shaft louse</name>
    <dbReference type="NCBI Taxonomy" id="328185"/>
    <lineage>
        <taxon>Eukaryota</taxon>
        <taxon>Metazoa</taxon>
        <taxon>Ecdysozoa</taxon>
        <taxon>Arthropoda</taxon>
        <taxon>Hexapoda</taxon>
        <taxon>Insecta</taxon>
        <taxon>Pterygota</taxon>
        <taxon>Neoptera</taxon>
        <taxon>Paraneoptera</taxon>
        <taxon>Psocodea</taxon>
        <taxon>Troctomorpha</taxon>
        <taxon>Phthiraptera</taxon>
        <taxon>Amblycera</taxon>
        <taxon>Menoponidae</taxon>
        <taxon>Menopon</taxon>
    </lineage>
</organism>
<evidence type="ECO:0000256" key="3">
    <source>
        <dbReference type="ARBA" id="ARBA00022723"/>
    </source>
</evidence>
<dbReference type="Pfam" id="PF02880">
    <property type="entry name" value="PGM_PMM_III"/>
    <property type="match status" value="1"/>
</dbReference>
<dbReference type="AlphaFoldDB" id="A0AAW2H6Z6"/>
<dbReference type="EMBL" id="JARGDH010000023">
    <property type="protein sequence ID" value="KAL0265477.1"/>
    <property type="molecule type" value="Genomic_DNA"/>
</dbReference>
<dbReference type="InterPro" id="IPR005845">
    <property type="entry name" value="A-D-PHexomutase_a/b/a-II"/>
</dbReference>
<keyword evidence="5" id="KW-0413">Isomerase</keyword>
<evidence type="ECO:0000256" key="1">
    <source>
        <dbReference type="ARBA" id="ARBA00010231"/>
    </source>
</evidence>
<dbReference type="Gene3D" id="3.30.310.50">
    <property type="entry name" value="Alpha-D-phosphohexomutase, C-terminal domain"/>
    <property type="match status" value="1"/>
</dbReference>
<keyword evidence="4" id="KW-0460">Magnesium</keyword>
<feature type="domain" description="Alpha-D-phosphohexomutase alpha/beta/alpha" evidence="7">
    <location>
        <begin position="154"/>
        <end position="258"/>
    </location>
</feature>
<dbReference type="InterPro" id="IPR005841">
    <property type="entry name" value="Alpha-D-phosphohexomutase_SF"/>
</dbReference>
<dbReference type="Gene3D" id="3.40.120.10">
    <property type="entry name" value="Alpha-D-Glucose-1,6-Bisphosphate, subunit A, domain 3"/>
    <property type="match status" value="4"/>
</dbReference>
<dbReference type="GO" id="GO:0006166">
    <property type="term" value="P:purine ribonucleoside salvage"/>
    <property type="evidence" value="ECO:0007669"/>
    <property type="project" value="TreeGrafter"/>
</dbReference>
<evidence type="ECO:0000259" key="6">
    <source>
        <dbReference type="Pfam" id="PF02878"/>
    </source>
</evidence>
<gene>
    <name evidence="9" type="ORF">PYX00_010980</name>
</gene>
<evidence type="ECO:0000256" key="4">
    <source>
        <dbReference type="ARBA" id="ARBA00022842"/>
    </source>
</evidence>
<dbReference type="CDD" id="cd05799">
    <property type="entry name" value="PGM2"/>
    <property type="match status" value="1"/>
</dbReference>
<dbReference type="PANTHER" id="PTHR45745">
    <property type="entry name" value="PHOSPHOMANNOMUTASE 45A"/>
    <property type="match status" value="1"/>
</dbReference>
<dbReference type="Pfam" id="PF02878">
    <property type="entry name" value="PGM_PMM_I"/>
    <property type="match status" value="1"/>
</dbReference>
<feature type="domain" description="Alpha-D-phosphohexomutase alpha/beta/alpha" evidence="8">
    <location>
        <begin position="268"/>
        <end position="391"/>
    </location>
</feature>
<dbReference type="GO" id="GO:0005975">
    <property type="term" value="P:carbohydrate metabolic process"/>
    <property type="evidence" value="ECO:0007669"/>
    <property type="project" value="InterPro"/>
</dbReference>
<evidence type="ECO:0000313" key="9">
    <source>
        <dbReference type="EMBL" id="KAL0265477.1"/>
    </source>
</evidence>
<evidence type="ECO:0000256" key="2">
    <source>
        <dbReference type="ARBA" id="ARBA00022553"/>
    </source>
</evidence>
<dbReference type="InterPro" id="IPR016055">
    <property type="entry name" value="A-D-PHexomutase_a/b/a-I/II/III"/>
</dbReference>
<dbReference type="InterPro" id="IPR005844">
    <property type="entry name" value="A-D-PHexomutase_a/b/a-I"/>
</dbReference>
<sequence>MELVNLETIKKKLEDYLEREKSTPFFKEAKLLKENFNKEELLKRFKEDLKFGTGGMRGIIGAGSSYMNPYNVKRATQALCNYIKGFKKGEASHNPPAYNGYKAYWCTGGQLTPPHDEEVVKAFALVNEVKELSEKEALESNLLIYLKDELDELYLKKINESLPNLCKQTQEKKLRLVYTPLHGIGGLLVDKLYADLKEVQVYKVEQQIKPNGDFPSLKYPNPEEPSAYALAINLADQVDADLIIANDPDADRMGCQTKNPQGEWVFINGNQIGCLFLDYLLRHDEKASQAYLTNSIVTTDLQERIADYYSAHTIKTLTGFKWMALEVDRLKKERPELHLALATEESYGFFSGDYTRDKDALLASKLLVEITLWLKQRNLSLLDYLEEIWKKVGFYQDALLSKTYEGLDCQVQRERIMKRMREESLTHIGRFPISYKKDYWLLEQSDQKGSKKAIEAKFKTDALEFVLEGQAKFSLRPSGTEPKIKMYLSAWGTWQDREKVVQRLNQLKQELEIFLS</sequence>
<evidence type="ECO:0000256" key="5">
    <source>
        <dbReference type="ARBA" id="ARBA00023235"/>
    </source>
</evidence>
<dbReference type="SUPFAM" id="SSF55957">
    <property type="entry name" value="Phosphoglucomutase, C-terminal domain"/>
    <property type="match status" value="1"/>
</dbReference>
<dbReference type="GO" id="GO:0046872">
    <property type="term" value="F:metal ion binding"/>
    <property type="evidence" value="ECO:0007669"/>
    <property type="project" value="UniProtKB-KW"/>
</dbReference>
<dbReference type="SUPFAM" id="SSF53738">
    <property type="entry name" value="Phosphoglucomutase, first 3 domains"/>
    <property type="match status" value="3"/>
</dbReference>
<dbReference type="InterPro" id="IPR036900">
    <property type="entry name" value="A-D-PHexomutase_C_sf"/>
</dbReference>
<comment type="similarity">
    <text evidence="1">Belongs to the phosphohexose mutase family.</text>
</comment>
<dbReference type="PRINTS" id="PR00509">
    <property type="entry name" value="PGMPMM"/>
</dbReference>
<dbReference type="InterPro" id="IPR005846">
    <property type="entry name" value="A-D-PHexomutase_a/b/a-III"/>
</dbReference>
<reference evidence="9" key="1">
    <citation type="journal article" date="2024" name="Gigascience">
        <title>Chromosome-level genome of the poultry shaft louse Menopon gallinae provides insight into the host-switching and adaptive evolution of parasitic lice.</title>
        <authorList>
            <person name="Xu Y."/>
            <person name="Ma L."/>
            <person name="Liu S."/>
            <person name="Liang Y."/>
            <person name="Liu Q."/>
            <person name="He Z."/>
            <person name="Tian L."/>
            <person name="Duan Y."/>
            <person name="Cai W."/>
            <person name="Li H."/>
            <person name="Song F."/>
        </authorList>
    </citation>
    <scope>NUCLEOTIDE SEQUENCE</scope>
    <source>
        <strain evidence="9">Cailab_2023a</strain>
    </source>
</reference>
<proteinExistence type="inferred from homology"/>
<evidence type="ECO:0008006" key="10">
    <source>
        <dbReference type="Google" id="ProtNLM"/>
    </source>
</evidence>
<dbReference type="Pfam" id="PF02879">
    <property type="entry name" value="PGM_PMM_II"/>
    <property type="match status" value="1"/>
</dbReference>
<name>A0AAW2H6Z6_9NEOP</name>
<dbReference type="GO" id="GO:0008973">
    <property type="term" value="F:phosphopentomutase activity"/>
    <property type="evidence" value="ECO:0007669"/>
    <property type="project" value="TreeGrafter"/>
</dbReference>
<feature type="domain" description="Alpha-D-phosphohexomutase alpha/beta/alpha" evidence="6">
    <location>
        <begin position="91"/>
        <end position="124"/>
    </location>
</feature>
<accession>A0AAW2H6Z6</accession>
<keyword evidence="2" id="KW-0597">Phosphoprotein</keyword>
<evidence type="ECO:0000259" key="7">
    <source>
        <dbReference type="Pfam" id="PF02879"/>
    </source>
</evidence>
<dbReference type="PANTHER" id="PTHR45745:SF1">
    <property type="entry name" value="PHOSPHOGLUCOMUTASE 2B-RELATED"/>
    <property type="match status" value="1"/>
</dbReference>